<organism evidence="2">
    <name type="scientific">uncultured Caudovirales phage</name>
    <dbReference type="NCBI Taxonomy" id="2100421"/>
    <lineage>
        <taxon>Viruses</taxon>
        <taxon>Duplodnaviria</taxon>
        <taxon>Heunggongvirae</taxon>
        <taxon>Uroviricota</taxon>
        <taxon>Caudoviricetes</taxon>
        <taxon>Peduoviridae</taxon>
        <taxon>Maltschvirus</taxon>
        <taxon>Maltschvirus maltsch</taxon>
    </lineage>
</organism>
<dbReference type="InterPro" id="IPR004518">
    <property type="entry name" value="MazG-like_dom"/>
</dbReference>
<accession>A0A6J5KPX3</accession>
<proteinExistence type="predicted"/>
<sequence>MNEQAQPFDYIKEAAVTLSPSWHGDKVSLMMFRVALTAAVEALNDLDAIKKTLFYGKELPESLRVEGGETCEKLPVWFKNDKFGENVIHAIIGAATEAGELLEALRAVTIENKEFDEVNMREEVGDVFWYFAILADTCGFTFEEAQRVNIAKLRMRYGQKFSEFDAKNRNLTAERTILEHGEVFSKQA</sequence>
<gene>
    <name evidence="2" type="ORF">UFOVP40_10</name>
</gene>
<protein>
    <submittedName>
        <fullName evidence="2">NTP-PPase_u4 domain containing protein</fullName>
    </submittedName>
</protein>
<feature type="domain" description="NTP pyrophosphohydrolase MazG-like" evidence="1">
    <location>
        <begin position="96"/>
        <end position="157"/>
    </location>
</feature>
<evidence type="ECO:0000313" key="2">
    <source>
        <dbReference type="EMBL" id="CAB4123306.1"/>
    </source>
</evidence>
<dbReference type="InterPro" id="IPR011379">
    <property type="entry name" value="MazG-related_GP37"/>
</dbReference>
<dbReference type="SUPFAM" id="SSF101386">
    <property type="entry name" value="all-alpha NTP pyrophosphatases"/>
    <property type="match status" value="1"/>
</dbReference>
<name>A0A6J5KPX3_9CAUD</name>
<reference evidence="2" key="1">
    <citation type="submission" date="2020-04" db="EMBL/GenBank/DDBJ databases">
        <authorList>
            <person name="Chiriac C."/>
            <person name="Salcher M."/>
            <person name="Ghai R."/>
            <person name="Kavagutti S V."/>
        </authorList>
    </citation>
    <scope>NUCLEOTIDE SEQUENCE</scope>
</reference>
<dbReference type="EMBL" id="LR796170">
    <property type="protein sequence ID" value="CAB4123306.1"/>
    <property type="molecule type" value="Genomic_DNA"/>
</dbReference>
<dbReference type="Pfam" id="PF03819">
    <property type="entry name" value="MazG"/>
    <property type="match status" value="1"/>
</dbReference>
<dbReference type="CDD" id="cd11541">
    <property type="entry name" value="NTP-PPase_u4"/>
    <property type="match status" value="1"/>
</dbReference>
<dbReference type="Gene3D" id="1.10.287.1080">
    <property type="entry name" value="MazG-like"/>
    <property type="match status" value="1"/>
</dbReference>
<evidence type="ECO:0000259" key="1">
    <source>
        <dbReference type="Pfam" id="PF03819"/>
    </source>
</evidence>